<dbReference type="OrthoDB" id="308504at2759"/>
<proteinExistence type="predicted"/>
<feature type="domain" description="Enkurin" evidence="8">
    <location>
        <begin position="159"/>
        <end position="247"/>
    </location>
</feature>
<evidence type="ECO:0000256" key="5">
    <source>
        <dbReference type="ARBA" id="ARBA00023273"/>
    </source>
</evidence>
<evidence type="ECO:0000259" key="8">
    <source>
        <dbReference type="PROSITE" id="PS51665"/>
    </source>
</evidence>
<dbReference type="PROSITE" id="PS51665">
    <property type="entry name" value="ENKURIN"/>
    <property type="match status" value="1"/>
</dbReference>
<dbReference type="GO" id="GO:0005516">
    <property type="term" value="F:calmodulin binding"/>
    <property type="evidence" value="ECO:0007669"/>
    <property type="project" value="TreeGrafter"/>
</dbReference>
<evidence type="ECO:0000256" key="7">
    <source>
        <dbReference type="SAM" id="MobiDB-lite"/>
    </source>
</evidence>
<dbReference type="GO" id="GO:0005856">
    <property type="term" value="C:cytoskeleton"/>
    <property type="evidence" value="ECO:0007669"/>
    <property type="project" value="UniProtKB-SubCell"/>
</dbReference>
<evidence type="ECO:0000256" key="4">
    <source>
        <dbReference type="ARBA" id="ARBA00023212"/>
    </source>
</evidence>
<feature type="coiled-coil region" evidence="6">
    <location>
        <begin position="150"/>
        <end position="244"/>
    </location>
</feature>
<feature type="region of interest" description="Disordered" evidence="7">
    <location>
        <begin position="16"/>
        <end position="45"/>
    </location>
</feature>
<name>A0A8S1XVM3_9CILI</name>
<keyword evidence="3" id="KW-0963">Cytoplasm</keyword>
<dbReference type="AlphaFoldDB" id="A0A8S1XVM3"/>
<sequence>MSECIYKLQNEEQQLIEEQPKKTSQNQKRYKSQHPGNLPPSYSTFNTKNTTLNINNINGNKILHKGYLKHHALWGKPKNFEVTDELMFPLGLIKPDDCALKKPNIPLHFKQNVDMEKFKEYLENKPKRPKSGGQKPKQIDYFKKDTFGKVPEYLEKMKNDKLEKQRLEEEEIRRKKKEKEEQKIKKGDVFKIMQQLLQKKEELLKEFAQYSHKRDMTQQTKLRKEELEKRLNQMDGDIKKLERLYNH</sequence>
<comment type="caution">
    <text evidence="9">The sequence shown here is derived from an EMBL/GenBank/DDBJ whole genome shotgun (WGS) entry which is preliminary data.</text>
</comment>
<evidence type="ECO:0000256" key="1">
    <source>
        <dbReference type="ARBA" id="ARBA00004138"/>
    </source>
</evidence>
<organism evidence="9 10">
    <name type="scientific">Paramecium pentaurelia</name>
    <dbReference type="NCBI Taxonomy" id="43138"/>
    <lineage>
        <taxon>Eukaryota</taxon>
        <taxon>Sar</taxon>
        <taxon>Alveolata</taxon>
        <taxon>Ciliophora</taxon>
        <taxon>Intramacronucleata</taxon>
        <taxon>Oligohymenophorea</taxon>
        <taxon>Peniculida</taxon>
        <taxon>Parameciidae</taxon>
        <taxon>Paramecium</taxon>
    </lineage>
</organism>
<comment type="subcellular location">
    <subcellularLocation>
        <location evidence="1">Cell projection</location>
        <location evidence="1">Cilium</location>
    </subcellularLocation>
    <subcellularLocation>
        <location evidence="2">Cytoplasm</location>
        <location evidence="2">Cytoskeleton</location>
    </subcellularLocation>
</comment>
<accession>A0A8S1XVM3</accession>
<evidence type="ECO:0000256" key="2">
    <source>
        <dbReference type="ARBA" id="ARBA00004245"/>
    </source>
</evidence>
<dbReference type="InterPro" id="IPR052102">
    <property type="entry name" value="Enkurin_domain-protein"/>
</dbReference>
<keyword evidence="10" id="KW-1185">Reference proteome</keyword>
<dbReference type="EMBL" id="CAJJDO010000140">
    <property type="protein sequence ID" value="CAD8205185.1"/>
    <property type="molecule type" value="Genomic_DNA"/>
</dbReference>
<keyword evidence="4" id="KW-0206">Cytoskeleton</keyword>
<keyword evidence="5" id="KW-0966">Cell projection</keyword>
<evidence type="ECO:0000256" key="3">
    <source>
        <dbReference type="ARBA" id="ARBA00022490"/>
    </source>
</evidence>
<dbReference type="Proteomes" id="UP000689195">
    <property type="component" value="Unassembled WGS sequence"/>
</dbReference>
<gene>
    <name evidence="9" type="ORF">PPENT_87.1.T1400019</name>
</gene>
<keyword evidence="6" id="KW-0175">Coiled coil</keyword>
<evidence type="ECO:0000256" key="6">
    <source>
        <dbReference type="SAM" id="Coils"/>
    </source>
</evidence>
<dbReference type="PANTHER" id="PTHR21490">
    <property type="entry name" value="ENKURIN-RELATED"/>
    <property type="match status" value="1"/>
</dbReference>
<dbReference type="Pfam" id="PF13864">
    <property type="entry name" value="Enkurin"/>
    <property type="match status" value="1"/>
</dbReference>
<protein>
    <recommendedName>
        <fullName evidence="8">Enkurin domain-containing protein</fullName>
    </recommendedName>
</protein>
<dbReference type="InterPro" id="IPR027012">
    <property type="entry name" value="Enkurin_dom"/>
</dbReference>
<dbReference type="GO" id="GO:0005929">
    <property type="term" value="C:cilium"/>
    <property type="evidence" value="ECO:0007669"/>
    <property type="project" value="UniProtKB-SubCell"/>
</dbReference>
<evidence type="ECO:0000313" key="9">
    <source>
        <dbReference type="EMBL" id="CAD8205185.1"/>
    </source>
</evidence>
<evidence type="ECO:0000313" key="10">
    <source>
        <dbReference type="Proteomes" id="UP000689195"/>
    </source>
</evidence>
<dbReference type="PANTHER" id="PTHR21490:SF0">
    <property type="entry name" value="ENKURIN"/>
    <property type="match status" value="1"/>
</dbReference>
<reference evidence="9" key="1">
    <citation type="submission" date="2021-01" db="EMBL/GenBank/DDBJ databases">
        <authorList>
            <consortium name="Genoscope - CEA"/>
            <person name="William W."/>
        </authorList>
    </citation>
    <scope>NUCLEOTIDE SEQUENCE</scope>
</reference>